<dbReference type="RefSeq" id="WP_227408536.1">
    <property type="nucleotide sequence ID" value="NZ_JAJDKQ010000016.1"/>
</dbReference>
<dbReference type="AlphaFoldDB" id="A0AAW4VK47"/>
<sequence>MGKPVKIPWYGDSEYAKSIINEMNQTSFKDTDLKAKLFTKTVGKGLLECEEYYIVITRGDDRE</sequence>
<protein>
    <submittedName>
        <fullName evidence="1">Uncharacterized protein</fullName>
    </submittedName>
</protein>
<comment type="caution">
    <text evidence="1">The sequence shown here is derived from an EMBL/GenBank/DDBJ whole genome shotgun (WGS) entry which is preliminary data.</text>
</comment>
<proteinExistence type="predicted"/>
<gene>
    <name evidence="1" type="ORF">LJD74_08680</name>
</gene>
<organism evidence="1 2">
    <name type="scientific">Faecalibacillus intestinalis</name>
    <dbReference type="NCBI Taxonomy" id="1982626"/>
    <lineage>
        <taxon>Bacteria</taxon>
        <taxon>Bacillati</taxon>
        <taxon>Bacillota</taxon>
        <taxon>Erysipelotrichia</taxon>
        <taxon>Erysipelotrichales</taxon>
        <taxon>Coprobacillaceae</taxon>
        <taxon>Faecalibacillus</taxon>
    </lineage>
</organism>
<dbReference type="Proteomes" id="UP001197827">
    <property type="component" value="Unassembled WGS sequence"/>
</dbReference>
<evidence type="ECO:0000313" key="2">
    <source>
        <dbReference type="Proteomes" id="UP001197827"/>
    </source>
</evidence>
<reference evidence="1" key="1">
    <citation type="submission" date="2021-10" db="EMBL/GenBank/DDBJ databases">
        <title>Collection of gut derived symbiotic bacterial strains cultured from healthy donors.</title>
        <authorList>
            <person name="Lin H."/>
            <person name="Littmann E."/>
            <person name="Kohout C."/>
            <person name="Pamer E.G."/>
        </authorList>
    </citation>
    <scope>NUCLEOTIDE SEQUENCE</scope>
    <source>
        <strain evidence="1">DFI.5.2</strain>
    </source>
</reference>
<dbReference type="EMBL" id="JAJDKQ010000016">
    <property type="protein sequence ID" value="MCB8562068.1"/>
    <property type="molecule type" value="Genomic_DNA"/>
</dbReference>
<evidence type="ECO:0000313" key="1">
    <source>
        <dbReference type="EMBL" id="MCB8562068.1"/>
    </source>
</evidence>
<accession>A0AAW4VK47</accession>
<name>A0AAW4VK47_9FIRM</name>